<dbReference type="GO" id="GO:0042910">
    <property type="term" value="F:xenobiotic transmembrane transporter activity"/>
    <property type="evidence" value="ECO:0007669"/>
    <property type="project" value="TreeGrafter"/>
</dbReference>
<proteinExistence type="predicted"/>
<accession>A0A7V9ACW6</accession>
<feature type="transmembrane region" description="Helical" evidence="1">
    <location>
        <begin position="31"/>
        <end position="49"/>
    </location>
</feature>
<keyword evidence="1" id="KW-0812">Transmembrane</keyword>
<dbReference type="RefSeq" id="WP_194539345.1">
    <property type="nucleotide sequence ID" value="NZ_JACEFB010000014.1"/>
</dbReference>
<comment type="caution">
    <text evidence="2">The sequence shown here is derived from an EMBL/GenBank/DDBJ whole genome shotgun (WGS) entry which is preliminary data.</text>
</comment>
<evidence type="ECO:0000313" key="2">
    <source>
        <dbReference type="EMBL" id="MBA2227484.1"/>
    </source>
</evidence>
<dbReference type="Gene3D" id="1.20.1640.10">
    <property type="entry name" value="Multidrug efflux transporter AcrB transmembrane domain"/>
    <property type="match status" value="3"/>
</dbReference>
<feature type="transmembrane region" description="Helical" evidence="1">
    <location>
        <begin position="518"/>
        <end position="539"/>
    </location>
</feature>
<keyword evidence="1" id="KW-0472">Membrane</keyword>
<dbReference type="SUPFAM" id="SSF82866">
    <property type="entry name" value="Multidrug efflux transporter AcrB transmembrane domain"/>
    <property type="match status" value="2"/>
</dbReference>
<dbReference type="Gene3D" id="3.30.70.1440">
    <property type="entry name" value="Multidrug efflux transporter AcrB pore domain"/>
    <property type="match status" value="2"/>
</dbReference>
<name>A0A7V9ACW6_9BACT</name>
<organism evidence="2 3">
    <name type="scientific">Thermogemmata fonticola</name>
    <dbReference type="NCBI Taxonomy" id="2755323"/>
    <lineage>
        <taxon>Bacteria</taxon>
        <taxon>Pseudomonadati</taxon>
        <taxon>Planctomycetota</taxon>
        <taxon>Planctomycetia</taxon>
        <taxon>Gemmatales</taxon>
        <taxon>Gemmataceae</taxon>
        <taxon>Thermogemmata</taxon>
    </lineage>
</organism>
<dbReference type="PANTHER" id="PTHR32063">
    <property type="match status" value="1"/>
</dbReference>
<dbReference type="Pfam" id="PF00873">
    <property type="entry name" value="ACR_tran"/>
    <property type="match status" value="3"/>
</dbReference>
<dbReference type="InterPro" id="IPR001036">
    <property type="entry name" value="Acrflvin-R"/>
</dbReference>
<keyword evidence="3" id="KW-1185">Reference proteome</keyword>
<dbReference type="Gene3D" id="3.30.2090.10">
    <property type="entry name" value="Multidrug efflux transporter AcrB TolC docking domain, DN and DC subdomains"/>
    <property type="match status" value="2"/>
</dbReference>
<feature type="transmembrane region" description="Helical" evidence="1">
    <location>
        <begin position="593"/>
        <end position="612"/>
    </location>
</feature>
<dbReference type="Proteomes" id="UP000542342">
    <property type="component" value="Unassembled WGS sequence"/>
</dbReference>
<dbReference type="AlphaFoldDB" id="A0A7V9ACW6"/>
<feature type="transmembrane region" description="Helical" evidence="1">
    <location>
        <begin position="1117"/>
        <end position="1144"/>
    </location>
</feature>
<dbReference type="GO" id="GO:0005886">
    <property type="term" value="C:plasma membrane"/>
    <property type="evidence" value="ECO:0007669"/>
    <property type="project" value="TreeGrafter"/>
</dbReference>
<sequence>MTAPPVDTSPSNSPGHDWLSRIVRLFLESKLSLLLILFSLLVGMVALLVTPREEDPQIVVPLADVYISFPGHTAEEVEQLVSTPLEKLLYQIDGVEYVYSMSQDDRAIVTVRFYVGEDRERSLVKLFKKINENLDVIPPGVQGWVIKPVEIDDVPIVTLTLTGAESFTLRRVAEEVAQRLAVIPDASRAYVIGGRPRIVRVELDLDRLAAYRVSALQVEQAIRAANIQMTVGQYQRQDRVIAVEVQHALRQSVDLPALVVGVNEGRPVFLRDVVTVLDGPAEVDNYVRFGWGPARDFAPHPQAPGTLLTPRASGPYDGQGSQEPVPAVTIAIAKKKGVNSVTLAHAVLEQTRNLHRQGVIPDDISVVVTRNYGLTADDKVNELIEALGVAVLIVLALLTLTLGWRPALVVATAVPVVFGLTLAVNLLFGYSINRVTLFALIVALGLLVDDPIVDVENIARHFELRRRASHEIVLQAVAEIRPPLISATLAVIVSFLPLFFITGMMGPYMAPMALNVPVSMLMSMVVAFTITPWLSYYLLRGSVRSTPSGTSASAPEPSISTDDIHDPEVLRRSRLYRGFHRLMAPLLAVRRRSWLFLALMGLLMAAASLLALTRAIPLKMLPYDNKNELHLMLDLDEGTTLERTDAVVREFERLLQTVPEVVHITSYVGVPGPIDFNGLVRHYYLRRGSHQADIWIELVPKKYRHQQSHGIGLRLRERLTSLARQHGARLKLVETPPGPPVLASVVAEITGRADHSYETLLEAARTVAARLAVEPGLVDVDGTWEAPVDKWLFIPDQEKAALHGVSIAQIADTLRLGLRGADDQVIHQPQERQPLRILVQLPRSDRSNPAELGRLLVSTVAGHMVPLAELGRWERGRVGQTIYHKNLERIVYVWAETAGRTPAECILDVQMDQRPQEELLTEPAVSKVGAGCLSNASPRSLTQRTFYRNGGGILWSVPEGIRVNFAGEGEWDITLDVFRDLGLAFAAAMAMIYVILVAQTQSFLLPVIIMLAIPLTAIGVLPGFYLLTLVIGDTVGGYADPVYFTATAMIGMIALAGIVTRNSTILVDFIEQAIRRGRPLEAAVIESCAIRLRPIFLTAGAAMLASLPITIDPIFSGLGWSIIFGLLASTVFTLFVVPITYALVFGRRNKTSHIAG</sequence>
<feature type="transmembrane region" description="Helical" evidence="1">
    <location>
        <begin position="1090"/>
        <end position="1111"/>
    </location>
</feature>
<feature type="transmembrane region" description="Helical" evidence="1">
    <location>
        <begin position="1005"/>
        <end position="1031"/>
    </location>
</feature>
<dbReference type="Gene3D" id="3.30.70.1320">
    <property type="entry name" value="Multidrug efflux transporter AcrB pore domain like"/>
    <property type="match status" value="1"/>
</dbReference>
<feature type="transmembrane region" description="Helical" evidence="1">
    <location>
        <begin position="981"/>
        <end position="998"/>
    </location>
</feature>
<gene>
    <name evidence="2" type="ORF">H0921_15095</name>
</gene>
<evidence type="ECO:0000256" key="1">
    <source>
        <dbReference type="SAM" id="Phobius"/>
    </source>
</evidence>
<reference evidence="2 3" key="1">
    <citation type="submission" date="2020-07" db="EMBL/GenBank/DDBJ databases">
        <title>Thermogemmata thermophila gen. nov., sp. nov., a novel moderate thermophilic planctomycete from a Kamchatka hot spring.</title>
        <authorList>
            <person name="Elcheninov A.G."/>
            <person name="Podosokorskaya O.A."/>
            <person name="Kovaleva O.L."/>
            <person name="Novikov A."/>
            <person name="Bonch-Osmolovskaya E.A."/>
            <person name="Toshchakov S.V."/>
            <person name="Kublanov I.V."/>
        </authorList>
    </citation>
    <scope>NUCLEOTIDE SEQUENCE [LARGE SCALE GENOMIC DNA]</scope>
    <source>
        <strain evidence="2 3">2918</strain>
    </source>
</reference>
<protein>
    <submittedName>
        <fullName evidence="2">Efflux RND transporter permease subunit</fullName>
    </submittedName>
</protein>
<dbReference type="PRINTS" id="PR00702">
    <property type="entry name" value="ACRIFLAVINRP"/>
</dbReference>
<evidence type="ECO:0000313" key="3">
    <source>
        <dbReference type="Proteomes" id="UP000542342"/>
    </source>
</evidence>
<keyword evidence="1" id="KW-1133">Transmembrane helix</keyword>
<dbReference type="Gene3D" id="3.30.70.1430">
    <property type="entry name" value="Multidrug efflux transporter AcrB pore domain"/>
    <property type="match status" value="2"/>
</dbReference>
<feature type="transmembrane region" description="Helical" evidence="1">
    <location>
        <begin position="383"/>
        <end position="402"/>
    </location>
</feature>
<feature type="transmembrane region" description="Helical" evidence="1">
    <location>
        <begin position="1043"/>
        <end position="1069"/>
    </location>
</feature>
<dbReference type="EMBL" id="JACEFB010000014">
    <property type="protein sequence ID" value="MBA2227484.1"/>
    <property type="molecule type" value="Genomic_DNA"/>
</dbReference>
<dbReference type="InterPro" id="IPR027463">
    <property type="entry name" value="AcrB_DN_DC_subdom"/>
</dbReference>
<feature type="transmembrane region" description="Helical" evidence="1">
    <location>
        <begin position="408"/>
        <end position="428"/>
    </location>
</feature>
<feature type="transmembrane region" description="Helical" evidence="1">
    <location>
        <begin position="484"/>
        <end position="506"/>
    </location>
</feature>
<dbReference type="SUPFAM" id="SSF82693">
    <property type="entry name" value="Multidrug efflux transporter AcrB pore domain, PN1, PN2, PC1 and PC2 subdomains"/>
    <property type="match status" value="3"/>
</dbReference>
<dbReference type="SUPFAM" id="SSF82714">
    <property type="entry name" value="Multidrug efflux transporter AcrB TolC docking domain, DN and DC subdomains"/>
    <property type="match status" value="2"/>
</dbReference>
<dbReference type="PANTHER" id="PTHR32063:SF16">
    <property type="entry name" value="CATION EFFLUX SYSTEM (ACRB_ACRD_ACRF FAMILY)"/>
    <property type="match status" value="1"/>
</dbReference>